<keyword evidence="2" id="KW-0012">Acyltransferase</keyword>
<evidence type="ECO:0000256" key="3">
    <source>
        <dbReference type="SAM" id="MobiDB-lite"/>
    </source>
</evidence>
<protein>
    <submittedName>
        <fullName evidence="5">GNAT family N-acetyltransferase</fullName>
    </submittedName>
</protein>
<evidence type="ECO:0000313" key="6">
    <source>
        <dbReference type="Proteomes" id="UP000249066"/>
    </source>
</evidence>
<proteinExistence type="predicted"/>
<dbReference type="SUPFAM" id="SSF55729">
    <property type="entry name" value="Acyl-CoA N-acyltransferases (Nat)"/>
    <property type="match status" value="1"/>
</dbReference>
<dbReference type="PROSITE" id="PS51186">
    <property type="entry name" value="GNAT"/>
    <property type="match status" value="1"/>
</dbReference>
<feature type="region of interest" description="Disordered" evidence="3">
    <location>
        <begin position="1"/>
        <end position="22"/>
    </location>
</feature>
<dbReference type="CDD" id="cd04301">
    <property type="entry name" value="NAT_SF"/>
    <property type="match status" value="1"/>
</dbReference>
<accession>A0A2W5A5Q6</accession>
<evidence type="ECO:0000256" key="2">
    <source>
        <dbReference type="ARBA" id="ARBA00023315"/>
    </source>
</evidence>
<dbReference type="InterPro" id="IPR000182">
    <property type="entry name" value="GNAT_dom"/>
</dbReference>
<dbReference type="AlphaFoldDB" id="A0A2W5A5Q6"/>
<evidence type="ECO:0000259" key="4">
    <source>
        <dbReference type="PROSITE" id="PS51186"/>
    </source>
</evidence>
<dbReference type="PANTHER" id="PTHR43877">
    <property type="entry name" value="AMINOALKYLPHOSPHONATE N-ACETYLTRANSFERASE-RELATED-RELATED"/>
    <property type="match status" value="1"/>
</dbReference>
<evidence type="ECO:0000313" key="5">
    <source>
        <dbReference type="EMBL" id="PZO89803.1"/>
    </source>
</evidence>
<sequence length="190" mass="20468">MPRSRSPIFSSRKKLSADPAPRGIRRCGPQDAAALALVGAATFLETYAWMIAGDDIVAHVRERHDTASYATFLADPHCALWIAEADRGAAIGFALLTPPDLPVETGPADAELRRIYLLSRYQGGGAGKRLFAAVADEASARGKKRLLIGVAKQNEKAIAFYQRQGAAIIGERAFRVGDETFEDFVLALAL</sequence>
<dbReference type="Proteomes" id="UP000249066">
    <property type="component" value="Unassembled WGS sequence"/>
</dbReference>
<reference evidence="5 6" key="1">
    <citation type="submission" date="2017-08" db="EMBL/GenBank/DDBJ databases">
        <title>Infants hospitalized years apart are colonized by the same room-sourced microbial strains.</title>
        <authorList>
            <person name="Brooks B."/>
            <person name="Olm M.R."/>
            <person name="Firek B.A."/>
            <person name="Baker R."/>
            <person name="Thomas B.C."/>
            <person name="Morowitz M.J."/>
            <person name="Banfield J.F."/>
        </authorList>
    </citation>
    <scope>NUCLEOTIDE SEQUENCE [LARGE SCALE GENOMIC DNA]</scope>
    <source>
        <strain evidence="5">S2_018_000_R2_101</strain>
    </source>
</reference>
<dbReference type="Gene3D" id="3.40.630.30">
    <property type="match status" value="1"/>
</dbReference>
<dbReference type="Pfam" id="PF00583">
    <property type="entry name" value="Acetyltransf_1"/>
    <property type="match status" value="1"/>
</dbReference>
<name>A0A2W5A5Q6_9SPHN</name>
<comment type="caution">
    <text evidence="5">The sequence shown here is derived from an EMBL/GenBank/DDBJ whole genome shotgun (WGS) entry which is preliminary data.</text>
</comment>
<dbReference type="InterPro" id="IPR050832">
    <property type="entry name" value="Bact_Acetyltransf"/>
</dbReference>
<dbReference type="EMBL" id="QFNN01000045">
    <property type="protein sequence ID" value="PZO89803.1"/>
    <property type="molecule type" value="Genomic_DNA"/>
</dbReference>
<dbReference type="GO" id="GO:0016747">
    <property type="term" value="F:acyltransferase activity, transferring groups other than amino-acyl groups"/>
    <property type="evidence" value="ECO:0007669"/>
    <property type="project" value="InterPro"/>
</dbReference>
<keyword evidence="1 5" id="KW-0808">Transferase</keyword>
<gene>
    <name evidence="5" type="ORF">DI623_08915</name>
</gene>
<evidence type="ECO:0000256" key="1">
    <source>
        <dbReference type="ARBA" id="ARBA00022679"/>
    </source>
</evidence>
<organism evidence="5 6">
    <name type="scientific">Sphingomonas sanxanigenens</name>
    <dbReference type="NCBI Taxonomy" id="397260"/>
    <lineage>
        <taxon>Bacteria</taxon>
        <taxon>Pseudomonadati</taxon>
        <taxon>Pseudomonadota</taxon>
        <taxon>Alphaproteobacteria</taxon>
        <taxon>Sphingomonadales</taxon>
        <taxon>Sphingomonadaceae</taxon>
        <taxon>Sphingomonas</taxon>
    </lineage>
</organism>
<feature type="domain" description="N-acetyltransferase" evidence="4">
    <location>
        <begin position="22"/>
        <end position="190"/>
    </location>
</feature>
<dbReference type="InterPro" id="IPR016181">
    <property type="entry name" value="Acyl_CoA_acyltransferase"/>
</dbReference>